<dbReference type="InterPro" id="IPR011042">
    <property type="entry name" value="6-blade_b-propeller_TolB-like"/>
</dbReference>
<dbReference type="Pfam" id="PF07995">
    <property type="entry name" value="GSDH"/>
    <property type="match status" value="1"/>
</dbReference>
<feature type="chain" id="PRO_5012628597" evidence="1">
    <location>
        <begin position="26"/>
        <end position="380"/>
    </location>
</feature>
<dbReference type="PANTHER" id="PTHR19328:SF75">
    <property type="entry name" value="ALDOSE SUGAR DEHYDROGENASE YLII"/>
    <property type="match status" value="1"/>
</dbReference>
<organism evidence="3 4">
    <name type="scientific">Stappia indica</name>
    <dbReference type="NCBI Taxonomy" id="538381"/>
    <lineage>
        <taxon>Bacteria</taxon>
        <taxon>Pseudomonadati</taxon>
        <taxon>Pseudomonadota</taxon>
        <taxon>Alphaproteobacteria</taxon>
        <taxon>Hyphomicrobiales</taxon>
        <taxon>Stappiaceae</taxon>
        <taxon>Stappia</taxon>
    </lineage>
</organism>
<dbReference type="AlphaFoldDB" id="A0A285R701"/>
<name>A0A285R701_9HYPH</name>
<dbReference type="InterPro" id="IPR012938">
    <property type="entry name" value="Glc/Sorbosone_DH"/>
</dbReference>
<dbReference type="PROSITE" id="PS51257">
    <property type="entry name" value="PROKAR_LIPOPROTEIN"/>
    <property type="match status" value="1"/>
</dbReference>
<accession>A0A285R701</accession>
<evidence type="ECO:0000313" key="4">
    <source>
        <dbReference type="Proteomes" id="UP000219331"/>
    </source>
</evidence>
<dbReference type="Proteomes" id="UP000219331">
    <property type="component" value="Unassembled WGS sequence"/>
</dbReference>
<proteinExistence type="predicted"/>
<dbReference type="SUPFAM" id="SSF50952">
    <property type="entry name" value="Soluble quinoprotein glucose dehydrogenase"/>
    <property type="match status" value="1"/>
</dbReference>
<dbReference type="InterPro" id="IPR011041">
    <property type="entry name" value="Quinoprot_gluc/sorb_DH_b-prop"/>
</dbReference>
<evidence type="ECO:0000256" key="1">
    <source>
        <dbReference type="SAM" id="SignalP"/>
    </source>
</evidence>
<dbReference type="PANTHER" id="PTHR19328">
    <property type="entry name" value="HEDGEHOG-INTERACTING PROTEIN"/>
    <property type="match status" value="1"/>
</dbReference>
<keyword evidence="4" id="KW-1185">Reference proteome</keyword>
<sequence>MSLRLATTVLAGSAVLAAACVNVSAQSVHTAGDVRFSVEQVVGDLSYPWGFDFLPDGSLLVNEVDGRMLLVSPDGDSRIEVAGVPEVRASGQGGLLDLVVAPDYGETGTVYFTYSEPGQGGAGTAAARARLVVADGAARLEDVKVLASMNRKTSGGRHFGSRIVPAPDGTLFVTLGDRGEEDRAQDPQDHAGSVLRVAADGSIPSDNPFADGAQALPEIWSTGHRNIQGAAIEPETGVLWTVEHGARGGDEINIPQAGKNYGWPVISYGRHYSGLSIGVGTEAEGYEQPVHYWDPSIAPSGMAFFTGDAVPQWRGDLFVGALKDQLISRLEVADGKVVSEERLIAGEYGRIRTLRNGPDGALWFSTDEGEGAIYRISGAP</sequence>
<dbReference type="Gene3D" id="2.120.10.30">
    <property type="entry name" value="TolB, C-terminal domain"/>
    <property type="match status" value="1"/>
</dbReference>
<evidence type="ECO:0000259" key="2">
    <source>
        <dbReference type="Pfam" id="PF07995"/>
    </source>
</evidence>
<feature type="signal peptide" evidence="1">
    <location>
        <begin position="1"/>
        <end position="25"/>
    </location>
</feature>
<dbReference type="STRING" id="538381.GCA_001696535_01475"/>
<dbReference type="EMBL" id="OBML01000001">
    <property type="protein sequence ID" value="SOB89870.1"/>
    <property type="molecule type" value="Genomic_DNA"/>
</dbReference>
<gene>
    <name evidence="3" type="ORF">SAMN05421512_101348</name>
</gene>
<reference evidence="3 4" key="1">
    <citation type="submission" date="2017-08" db="EMBL/GenBank/DDBJ databases">
        <authorList>
            <person name="de Groot N.N."/>
        </authorList>
    </citation>
    <scope>NUCLEOTIDE SEQUENCE [LARGE SCALE GENOMIC DNA]</scope>
    <source>
        <strain evidence="3 4">USBA 352</strain>
    </source>
</reference>
<protein>
    <submittedName>
        <fullName evidence="3">Glucose/arabinose dehydrogenase, beta-propeller fold</fullName>
    </submittedName>
</protein>
<evidence type="ECO:0000313" key="3">
    <source>
        <dbReference type="EMBL" id="SOB89870.1"/>
    </source>
</evidence>
<feature type="domain" description="Glucose/Sorbosone dehydrogenase" evidence="2">
    <location>
        <begin position="45"/>
        <end position="375"/>
    </location>
</feature>
<dbReference type="OrthoDB" id="9770043at2"/>
<keyword evidence="1" id="KW-0732">Signal</keyword>